<dbReference type="AlphaFoldDB" id="G2TK24"/>
<evidence type="ECO:0000313" key="2">
    <source>
        <dbReference type="EMBL" id="AEP01025.1"/>
    </source>
</evidence>
<sequence>MIEQPVLDYLNAYILRKGEQLRLDGVSKETFIDIPIVKVTKRTYRTVGILTIGARKPDGDSKSKAGAQLEKLHLTPRKKLTLHEDEPQTLKWLDEGWIVKEVRLKTDGKTVDSQCYRMGYTYYRFLEEQKLMEHQTRQDELMTLKNTFEQIDITSAETAVKSTIYERIRERFLSVCRPDALIQSELFEKAWPDQKRIKFLAFLAAIIQISTVQDRFDWKEIGASYYKKIGGSKVFDRNKSDFLDLFEAWAGYPAEALGMVSLGNLTPVYFSGQVTGTYSSYHYGPVHAVTNLSLYEDSHSSEAETLWIVENRAILTRIAAEKDFLKDMRVLLVCCDGHVRSAHRHFIEQILRNSPPKQVIIWTDYDPDGFRIAREVFEIVKETPVVKWIGPAGEILNSWTQYAGQMSAFLETRRMEQEEQTGDVMLWKTWIAH</sequence>
<dbReference type="eggNOG" id="ENOG502ZPZQ">
    <property type="taxonomic scope" value="Bacteria"/>
</dbReference>
<dbReference type="GO" id="GO:0005694">
    <property type="term" value="C:chromosome"/>
    <property type="evidence" value="ECO:0007669"/>
    <property type="project" value="InterPro"/>
</dbReference>
<reference evidence="2 3" key="1">
    <citation type="journal article" date="2011" name="Stand. Genomic Sci.">
        <title>Complete Genome Sequence of a thermotolerant sporogenic lactic acid bacterium, Bacillus coagulans strain 36D1.</title>
        <authorList>
            <person name="Rhee M.S."/>
            <person name="Moritz B.E."/>
            <person name="Xie G."/>
            <person name="Glavina Del Rio T."/>
            <person name="Dalin E."/>
            <person name="Tice H."/>
            <person name="Bruce D."/>
            <person name="Goodwin L."/>
            <person name="Chertkov O."/>
            <person name="Brettin T."/>
            <person name="Han C."/>
            <person name="Detter C."/>
            <person name="Pitluck S."/>
            <person name="Land M.L."/>
            <person name="Patel M."/>
            <person name="Ou M."/>
            <person name="Harbrucker R."/>
            <person name="Ingram L.O."/>
            <person name="Shanmugam K.T."/>
        </authorList>
    </citation>
    <scope>NUCLEOTIDE SEQUENCE [LARGE SCALE GENOMIC DNA]</scope>
    <source>
        <strain evidence="2 3">36D1</strain>
    </source>
</reference>
<dbReference type="Proteomes" id="UP000009283">
    <property type="component" value="Chromosome"/>
</dbReference>
<dbReference type="EMBL" id="CP003056">
    <property type="protein sequence ID" value="AEP01025.1"/>
    <property type="molecule type" value="Genomic_DNA"/>
</dbReference>
<proteinExistence type="predicted"/>
<dbReference type="PROSITE" id="PS50880">
    <property type="entry name" value="TOPRIM"/>
    <property type="match status" value="1"/>
</dbReference>
<dbReference type="InterPro" id="IPR024465">
    <property type="entry name" value="DUF2399"/>
</dbReference>
<dbReference type="InterPro" id="IPR036078">
    <property type="entry name" value="Spo11/TopoVI_A_sf"/>
</dbReference>
<name>G2TK24_HEYCO</name>
<evidence type="ECO:0000259" key="1">
    <source>
        <dbReference type="PROSITE" id="PS50880"/>
    </source>
</evidence>
<accession>G2TK24</accession>
<gene>
    <name evidence="2" type="ORF">Bcoa_1838</name>
</gene>
<dbReference type="RefSeq" id="WP_014097109.1">
    <property type="nucleotide sequence ID" value="NC_016023.1"/>
</dbReference>
<dbReference type="OrthoDB" id="2502371at2"/>
<dbReference type="KEGG" id="bag:Bcoa_1838"/>
<dbReference type="GO" id="GO:0003677">
    <property type="term" value="F:DNA binding"/>
    <property type="evidence" value="ECO:0007669"/>
    <property type="project" value="InterPro"/>
</dbReference>
<dbReference type="InterPro" id="IPR006171">
    <property type="entry name" value="TOPRIM_dom"/>
</dbReference>
<dbReference type="SUPFAM" id="SSF56726">
    <property type="entry name" value="DNA topoisomerase IV, alpha subunit"/>
    <property type="match status" value="1"/>
</dbReference>
<organism evidence="2 3">
    <name type="scientific">Heyndrickxia coagulans 36D1</name>
    <dbReference type="NCBI Taxonomy" id="345219"/>
    <lineage>
        <taxon>Bacteria</taxon>
        <taxon>Bacillati</taxon>
        <taxon>Bacillota</taxon>
        <taxon>Bacilli</taxon>
        <taxon>Bacillales</taxon>
        <taxon>Bacillaceae</taxon>
        <taxon>Heyndrickxia</taxon>
    </lineage>
</organism>
<protein>
    <submittedName>
        <fullName evidence="2">Toprim sub domain-containing protein</fullName>
    </submittedName>
</protein>
<dbReference type="Pfam" id="PF09664">
    <property type="entry name" value="DUF2399"/>
    <property type="match status" value="1"/>
</dbReference>
<feature type="domain" description="Toprim" evidence="1">
    <location>
        <begin position="304"/>
        <end position="395"/>
    </location>
</feature>
<dbReference type="Gene3D" id="3.40.1360.10">
    <property type="match status" value="1"/>
</dbReference>
<dbReference type="HOGENOM" id="CLU_701702_0_0_9"/>
<evidence type="ECO:0000313" key="3">
    <source>
        <dbReference type="Proteomes" id="UP000009283"/>
    </source>
</evidence>
<dbReference type="CDD" id="cd00188">
    <property type="entry name" value="TOPRIM"/>
    <property type="match status" value="1"/>
</dbReference>